<dbReference type="AlphaFoldDB" id="A0A2M9CPX7"/>
<dbReference type="EMBL" id="PGFE01000002">
    <property type="protein sequence ID" value="PJJ73966.1"/>
    <property type="molecule type" value="Genomic_DNA"/>
</dbReference>
<organism evidence="1 2">
    <name type="scientific">Sediminihabitans luteus</name>
    <dbReference type="NCBI Taxonomy" id="1138585"/>
    <lineage>
        <taxon>Bacteria</taxon>
        <taxon>Bacillati</taxon>
        <taxon>Actinomycetota</taxon>
        <taxon>Actinomycetes</taxon>
        <taxon>Micrococcales</taxon>
        <taxon>Cellulomonadaceae</taxon>
        <taxon>Sediminihabitans</taxon>
    </lineage>
</organism>
<accession>A0A2M9CPX7</accession>
<gene>
    <name evidence="1" type="ORF">CLV28_1450</name>
</gene>
<evidence type="ECO:0000313" key="2">
    <source>
        <dbReference type="Proteomes" id="UP000231693"/>
    </source>
</evidence>
<dbReference type="OrthoDB" id="4827262at2"/>
<sequence length="207" mass="22056">MNTASGRHPVEGPAVPDLVRRLAATPVDLLDPRVHAPAALADLVELADGQPPRWNARVISQVDVLCGPQAPPVARVAALVAAWLVTAPVVRDSVVVRAALPGRLGDDPVVTAVEAMLTGPAMARRPHDWVQDPDGREEVARAFLVVLGLRGEGETAAESADRWLAVSTAERARLAGEIAVELRRAEELAARLAEQRAREAAARYTNH</sequence>
<proteinExistence type="predicted"/>
<reference evidence="1 2" key="1">
    <citation type="submission" date="2017-11" db="EMBL/GenBank/DDBJ databases">
        <title>Genomic Encyclopedia of Archaeal and Bacterial Type Strains, Phase II (KMG-II): From Individual Species to Whole Genera.</title>
        <authorList>
            <person name="Goeker M."/>
        </authorList>
    </citation>
    <scope>NUCLEOTIDE SEQUENCE [LARGE SCALE GENOMIC DNA]</scope>
    <source>
        <strain evidence="1 2">DSM 25478</strain>
    </source>
</reference>
<evidence type="ECO:0000313" key="1">
    <source>
        <dbReference type="EMBL" id="PJJ73966.1"/>
    </source>
</evidence>
<name>A0A2M9CPX7_9CELL</name>
<keyword evidence="2" id="KW-1185">Reference proteome</keyword>
<dbReference type="RefSeq" id="WP_100422649.1">
    <property type="nucleotide sequence ID" value="NZ_BOOX01000002.1"/>
</dbReference>
<protein>
    <submittedName>
        <fullName evidence="1">Uncharacterized protein</fullName>
    </submittedName>
</protein>
<dbReference type="Proteomes" id="UP000231693">
    <property type="component" value="Unassembled WGS sequence"/>
</dbReference>
<comment type="caution">
    <text evidence="1">The sequence shown here is derived from an EMBL/GenBank/DDBJ whole genome shotgun (WGS) entry which is preliminary data.</text>
</comment>